<sequence>MKKLLLIAFFLGSLLGYAQEDAWVYFNDKPNAQTFLDNPLTMLTQRALDRRTAQCIALTVSDAPIEQSYVNQITAAQGIQVKAQSKWLNCLHIRGSFADIQSLIGLPFVNHIKFANHSLNAKMTRPKAIIPVNKQMDVQTTFAYGNSTNQVQMLNAHLLHQQDYTGSGKIIAVLDSGFTAVNTIIPFNRMFNNGLYLGGYNYVGGNTDVFSTHNHGTMTLSCMAGFVDGQLVGTAPDAQYYLFITEDVSSENPVEESYWVQAAEEADRLGVDVITTSLGYFGYDNPSYSYTYADMTGNKAFASQGANIAFSKGMIVIASAGNTGNTVNPHIGVPAEATHVLAVGSVQFDENYSAFSSIGPSFDGRVKPDVMAKGQSATLSNTNGAIVTASGTSFSCPIMAGAVTSFWQAIPWATNQQVVDFVKQSSDRFTSPTNQYGYGIPDFQSALSIAALSVNDAALGRFLVYPNPSNEFIAASFPNGFDTAVLSLYNNLGQMILEQEIISNQQLSINHLTSGMYYYKIKSNSLVQSGKIIKN</sequence>
<evidence type="ECO:0000256" key="3">
    <source>
        <dbReference type="ARBA" id="ARBA00022729"/>
    </source>
</evidence>
<dbReference type="AlphaFoldDB" id="A0A7Y3VZF7"/>
<proteinExistence type="inferred from homology"/>
<feature type="domain" description="Secretion system C-terminal sorting" evidence="10">
    <location>
        <begin position="464"/>
        <end position="533"/>
    </location>
</feature>
<dbReference type="Pfam" id="PF18962">
    <property type="entry name" value="Por_Secre_tail"/>
    <property type="match status" value="1"/>
</dbReference>
<dbReference type="PANTHER" id="PTHR43806:SF67">
    <property type="entry name" value="EGF-LIKE DOMAIN-CONTAINING PROTEIN"/>
    <property type="match status" value="1"/>
</dbReference>
<evidence type="ECO:0000256" key="8">
    <source>
        <dbReference type="SAM" id="SignalP"/>
    </source>
</evidence>
<dbReference type="PIRSF" id="PIRSF037903">
    <property type="entry name" value="Subtilisin_rel_GFO_2223"/>
    <property type="match status" value="1"/>
</dbReference>
<dbReference type="PRINTS" id="PR00723">
    <property type="entry name" value="SUBTILISIN"/>
</dbReference>
<evidence type="ECO:0000256" key="4">
    <source>
        <dbReference type="ARBA" id="ARBA00022801"/>
    </source>
</evidence>
<dbReference type="GO" id="GO:0004252">
    <property type="term" value="F:serine-type endopeptidase activity"/>
    <property type="evidence" value="ECO:0007669"/>
    <property type="project" value="UniProtKB-UniRule"/>
</dbReference>
<dbReference type="PANTHER" id="PTHR43806">
    <property type="entry name" value="PEPTIDASE S8"/>
    <property type="match status" value="1"/>
</dbReference>
<evidence type="ECO:0000256" key="2">
    <source>
        <dbReference type="ARBA" id="ARBA00022670"/>
    </source>
</evidence>
<dbReference type="PROSITE" id="PS51892">
    <property type="entry name" value="SUBTILASE"/>
    <property type="match status" value="1"/>
</dbReference>
<gene>
    <name evidence="11" type="ORF">HKT18_09820</name>
</gene>
<dbReference type="InterPro" id="IPR026444">
    <property type="entry name" value="Secre_tail"/>
</dbReference>
<dbReference type="InterPro" id="IPR000209">
    <property type="entry name" value="Peptidase_S8/S53_dom"/>
</dbReference>
<accession>A0A7Y3VZF7</accession>
<keyword evidence="5 6" id="KW-0720">Serine protease</keyword>
<feature type="active site" description="Charge relay system" evidence="6">
    <location>
        <position position="393"/>
    </location>
</feature>
<evidence type="ECO:0000256" key="1">
    <source>
        <dbReference type="ARBA" id="ARBA00011073"/>
    </source>
</evidence>
<dbReference type="PROSITE" id="PS00136">
    <property type="entry name" value="SUBTILASE_ASP"/>
    <property type="match status" value="1"/>
</dbReference>
<dbReference type="CDD" id="cd07493">
    <property type="entry name" value="Peptidases_S8_9"/>
    <property type="match status" value="1"/>
</dbReference>
<keyword evidence="4 6" id="KW-0378">Hydrolase</keyword>
<name>A0A7Y3VZF7_9FLAO</name>
<dbReference type="PROSITE" id="PS00138">
    <property type="entry name" value="SUBTILASE_SER"/>
    <property type="match status" value="1"/>
</dbReference>
<dbReference type="InterPro" id="IPR017317">
    <property type="entry name" value="Pept_S8_subtilisin_bacteroid-2"/>
</dbReference>
<dbReference type="NCBIfam" id="TIGR04183">
    <property type="entry name" value="Por_Secre_tail"/>
    <property type="match status" value="1"/>
</dbReference>
<feature type="domain" description="Peptidase S8/S53" evidence="9">
    <location>
        <begin position="166"/>
        <end position="439"/>
    </location>
</feature>
<evidence type="ECO:0000256" key="7">
    <source>
        <dbReference type="RuleBase" id="RU003355"/>
    </source>
</evidence>
<feature type="chain" id="PRO_5031013041" evidence="8">
    <location>
        <begin position="19"/>
        <end position="535"/>
    </location>
</feature>
<comment type="caution">
    <text evidence="11">The sequence shown here is derived from an EMBL/GenBank/DDBJ whole genome shotgun (WGS) entry which is preliminary data.</text>
</comment>
<keyword evidence="3 8" id="KW-0732">Signal</keyword>
<dbReference type="Gene3D" id="3.40.50.200">
    <property type="entry name" value="Peptidase S8/S53 domain"/>
    <property type="match status" value="1"/>
</dbReference>
<evidence type="ECO:0000313" key="11">
    <source>
        <dbReference type="EMBL" id="NNT72512.1"/>
    </source>
</evidence>
<dbReference type="InterPro" id="IPR050131">
    <property type="entry name" value="Peptidase_S8_subtilisin-like"/>
</dbReference>
<dbReference type="InterPro" id="IPR015500">
    <property type="entry name" value="Peptidase_S8_subtilisin-rel"/>
</dbReference>
<organism evidence="11 12">
    <name type="scientific">Flavobacterium rivulicola</name>
    <dbReference type="NCBI Taxonomy" id="2732161"/>
    <lineage>
        <taxon>Bacteria</taxon>
        <taxon>Pseudomonadati</taxon>
        <taxon>Bacteroidota</taxon>
        <taxon>Flavobacteriia</taxon>
        <taxon>Flavobacteriales</taxon>
        <taxon>Flavobacteriaceae</taxon>
        <taxon>Flavobacterium</taxon>
    </lineage>
</organism>
<evidence type="ECO:0000256" key="6">
    <source>
        <dbReference type="PROSITE-ProRule" id="PRU01240"/>
    </source>
</evidence>
<dbReference type="InterPro" id="IPR036852">
    <property type="entry name" value="Peptidase_S8/S53_dom_sf"/>
</dbReference>
<dbReference type="RefSeq" id="WP_171222678.1">
    <property type="nucleotide sequence ID" value="NZ_CP121446.1"/>
</dbReference>
<dbReference type="InterPro" id="IPR023827">
    <property type="entry name" value="Peptidase_S8_Asp-AS"/>
</dbReference>
<dbReference type="GO" id="GO:0006508">
    <property type="term" value="P:proteolysis"/>
    <property type="evidence" value="ECO:0007669"/>
    <property type="project" value="UniProtKB-KW"/>
</dbReference>
<evidence type="ECO:0000313" key="12">
    <source>
        <dbReference type="Proteomes" id="UP000536509"/>
    </source>
</evidence>
<reference evidence="11 12" key="1">
    <citation type="submission" date="2020-05" db="EMBL/GenBank/DDBJ databases">
        <title>Draft genome of Flavobacterium sp. IMCC34852.</title>
        <authorList>
            <person name="Song J."/>
            <person name="Cho J.-C."/>
        </authorList>
    </citation>
    <scope>NUCLEOTIDE SEQUENCE [LARGE SCALE GENOMIC DNA]</scope>
    <source>
        <strain evidence="11 12">IMCC34852</strain>
    </source>
</reference>
<evidence type="ECO:0000256" key="5">
    <source>
        <dbReference type="ARBA" id="ARBA00022825"/>
    </source>
</evidence>
<comment type="similarity">
    <text evidence="1 6 7">Belongs to the peptidase S8 family.</text>
</comment>
<dbReference type="EMBL" id="JABEVX010000005">
    <property type="protein sequence ID" value="NNT72512.1"/>
    <property type="molecule type" value="Genomic_DNA"/>
</dbReference>
<dbReference type="SUPFAM" id="SSF52743">
    <property type="entry name" value="Subtilisin-like"/>
    <property type="match status" value="1"/>
</dbReference>
<evidence type="ECO:0000259" key="10">
    <source>
        <dbReference type="Pfam" id="PF18962"/>
    </source>
</evidence>
<dbReference type="Pfam" id="PF00082">
    <property type="entry name" value="Peptidase_S8"/>
    <property type="match status" value="1"/>
</dbReference>
<feature type="signal peptide" evidence="8">
    <location>
        <begin position="1"/>
        <end position="18"/>
    </location>
</feature>
<feature type="active site" description="Charge relay system" evidence="6">
    <location>
        <position position="175"/>
    </location>
</feature>
<keyword evidence="2 6" id="KW-0645">Protease</keyword>
<protein>
    <submittedName>
        <fullName evidence="11">S8 family serine peptidase</fullName>
    </submittedName>
</protein>
<keyword evidence="12" id="KW-1185">Reference proteome</keyword>
<dbReference type="InterPro" id="IPR023828">
    <property type="entry name" value="Peptidase_S8_Ser-AS"/>
</dbReference>
<feature type="active site" description="Charge relay system" evidence="6">
    <location>
        <position position="215"/>
    </location>
</feature>
<dbReference type="Proteomes" id="UP000536509">
    <property type="component" value="Unassembled WGS sequence"/>
</dbReference>
<evidence type="ECO:0000259" key="9">
    <source>
        <dbReference type="Pfam" id="PF00082"/>
    </source>
</evidence>